<protein>
    <submittedName>
        <fullName evidence="2">Methyltransferase domain-containing protein</fullName>
    </submittedName>
</protein>
<dbReference type="Gene3D" id="3.40.50.150">
    <property type="entry name" value="Vaccinia Virus protein VP39"/>
    <property type="match status" value="1"/>
</dbReference>
<dbReference type="SUPFAM" id="SSF53335">
    <property type="entry name" value="S-adenosyl-L-methionine-dependent methyltransferases"/>
    <property type="match status" value="1"/>
</dbReference>
<gene>
    <name evidence="2" type="ORF">SAMN04488109_5425</name>
</gene>
<dbReference type="InterPro" id="IPR013216">
    <property type="entry name" value="Methyltransf_11"/>
</dbReference>
<keyword evidence="2" id="KW-0808">Transferase</keyword>
<dbReference type="AlphaFoldDB" id="A0A1M5VUG9"/>
<proteinExistence type="predicted"/>
<evidence type="ECO:0000259" key="1">
    <source>
        <dbReference type="Pfam" id="PF08241"/>
    </source>
</evidence>
<evidence type="ECO:0000313" key="2">
    <source>
        <dbReference type="EMBL" id="SHH78912.1"/>
    </source>
</evidence>
<evidence type="ECO:0000313" key="3">
    <source>
        <dbReference type="Proteomes" id="UP000184212"/>
    </source>
</evidence>
<dbReference type="OrthoDB" id="9805171at2"/>
<sequence>MKVSNPTSRFKLKIPSQFSVLDVGSGHNPHPRANVVTDKYIEDNYHRAGDIKVLKKQRFVQADGETLPFTDNEFDYVICCHVVEHVDHPAQFMDELSRVGKGGYLEAPSMIGEFMIPRGAHKWVLLEIDKKIVIVDKERLGMKSTHDFGDLFLDYLPRNSFGFKILQRTQQQIFTVNYEWKERIEYVVEPTDAELKKYFTQVWDKSMYEHIVPKRSLGKEYMAAMGATVDIFKNVFKSKVLSRFR</sequence>
<dbReference type="RefSeq" id="WP_073140862.1">
    <property type="nucleotide sequence ID" value="NZ_FQWQ01000004.1"/>
</dbReference>
<dbReference type="CDD" id="cd02440">
    <property type="entry name" value="AdoMet_MTases"/>
    <property type="match status" value="1"/>
</dbReference>
<keyword evidence="3" id="KW-1185">Reference proteome</keyword>
<accession>A0A1M5VUG9</accession>
<keyword evidence="2" id="KW-0489">Methyltransferase</keyword>
<organism evidence="2 3">
    <name type="scientific">Chryseolinea serpens</name>
    <dbReference type="NCBI Taxonomy" id="947013"/>
    <lineage>
        <taxon>Bacteria</taxon>
        <taxon>Pseudomonadati</taxon>
        <taxon>Bacteroidota</taxon>
        <taxon>Cytophagia</taxon>
        <taxon>Cytophagales</taxon>
        <taxon>Fulvivirgaceae</taxon>
        <taxon>Chryseolinea</taxon>
    </lineage>
</organism>
<dbReference type="Proteomes" id="UP000184212">
    <property type="component" value="Unassembled WGS sequence"/>
</dbReference>
<name>A0A1M5VUG9_9BACT</name>
<dbReference type="InterPro" id="IPR029063">
    <property type="entry name" value="SAM-dependent_MTases_sf"/>
</dbReference>
<dbReference type="STRING" id="947013.SAMN04488109_5425"/>
<feature type="domain" description="Methyltransferase type 11" evidence="1">
    <location>
        <begin position="53"/>
        <end position="102"/>
    </location>
</feature>
<dbReference type="GO" id="GO:0008757">
    <property type="term" value="F:S-adenosylmethionine-dependent methyltransferase activity"/>
    <property type="evidence" value="ECO:0007669"/>
    <property type="project" value="InterPro"/>
</dbReference>
<dbReference type="EMBL" id="FQWQ01000004">
    <property type="protein sequence ID" value="SHH78912.1"/>
    <property type="molecule type" value="Genomic_DNA"/>
</dbReference>
<dbReference type="GO" id="GO:0032259">
    <property type="term" value="P:methylation"/>
    <property type="evidence" value="ECO:0007669"/>
    <property type="project" value="UniProtKB-KW"/>
</dbReference>
<reference evidence="2 3" key="1">
    <citation type="submission" date="2016-11" db="EMBL/GenBank/DDBJ databases">
        <authorList>
            <person name="Jaros S."/>
            <person name="Januszkiewicz K."/>
            <person name="Wedrychowicz H."/>
        </authorList>
    </citation>
    <scope>NUCLEOTIDE SEQUENCE [LARGE SCALE GENOMIC DNA]</scope>
    <source>
        <strain evidence="2 3">DSM 24574</strain>
    </source>
</reference>
<dbReference type="Pfam" id="PF08241">
    <property type="entry name" value="Methyltransf_11"/>
    <property type="match status" value="1"/>
</dbReference>